<keyword evidence="1" id="KW-1185">Reference proteome</keyword>
<dbReference type="Proteomes" id="UP000887565">
    <property type="component" value="Unplaced"/>
</dbReference>
<dbReference type="GO" id="GO:0045211">
    <property type="term" value="C:postsynaptic membrane"/>
    <property type="evidence" value="ECO:0007669"/>
    <property type="project" value="TreeGrafter"/>
</dbReference>
<dbReference type="WBParaSite" id="nRc.2.0.1.t11290-RA">
    <property type="protein sequence ID" value="nRc.2.0.1.t11290-RA"/>
    <property type="gene ID" value="nRc.2.0.1.g11290"/>
</dbReference>
<proteinExistence type="predicted"/>
<protein>
    <submittedName>
        <fullName evidence="2">Uncharacterized protein</fullName>
    </submittedName>
</protein>
<sequence>MELLVDGVPAAEVYEEPEILDDWPMHHVKDLKNRMVVGACWQGSQGKMTQHFKGYLSALTLSPFKQENPSVVQCLLQCKERLEFFGLNKLKVGEEAVFNRDMTELTLKARNAIDFSQMLSKVSYVNSRPNPTVGDRFARIIATSRCLTSSGELAN</sequence>
<organism evidence="1 2">
    <name type="scientific">Romanomermis culicivorax</name>
    <name type="common">Nematode worm</name>
    <dbReference type="NCBI Taxonomy" id="13658"/>
    <lineage>
        <taxon>Eukaryota</taxon>
        <taxon>Metazoa</taxon>
        <taxon>Ecdysozoa</taxon>
        <taxon>Nematoda</taxon>
        <taxon>Enoplea</taxon>
        <taxon>Dorylaimia</taxon>
        <taxon>Mermithida</taxon>
        <taxon>Mermithoidea</taxon>
        <taxon>Mermithidae</taxon>
        <taxon>Romanomermis</taxon>
    </lineage>
</organism>
<evidence type="ECO:0000313" key="2">
    <source>
        <dbReference type="WBParaSite" id="nRc.2.0.1.t11290-RA"/>
    </source>
</evidence>
<evidence type="ECO:0000313" key="1">
    <source>
        <dbReference type="Proteomes" id="UP000887565"/>
    </source>
</evidence>
<dbReference type="AlphaFoldDB" id="A0A915IAT9"/>
<accession>A0A915IAT9</accession>
<name>A0A915IAT9_ROMCU</name>
<dbReference type="PANTHER" id="PTHR14139:SF2">
    <property type="entry name" value="CALSYNTENIN-1"/>
    <property type="match status" value="1"/>
</dbReference>
<dbReference type="GO" id="GO:0051965">
    <property type="term" value="P:positive regulation of synapse assembly"/>
    <property type="evidence" value="ECO:0007669"/>
    <property type="project" value="TreeGrafter"/>
</dbReference>
<dbReference type="GO" id="GO:0009986">
    <property type="term" value="C:cell surface"/>
    <property type="evidence" value="ECO:0007669"/>
    <property type="project" value="TreeGrafter"/>
</dbReference>
<dbReference type="PANTHER" id="PTHR14139">
    <property type="entry name" value="CALSYNTENIN"/>
    <property type="match status" value="1"/>
</dbReference>
<dbReference type="GO" id="GO:0050806">
    <property type="term" value="P:positive regulation of synaptic transmission"/>
    <property type="evidence" value="ECO:0007669"/>
    <property type="project" value="TreeGrafter"/>
</dbReference>
<reference evidence="2" key="1">
    <citation type="submission" date="2022-11" db="UniProtKB">
        <authorList>
            <consortium name="WormBaseParasite"/>
        </authorList>
    </citation>
    <scope>IDENTIFICATION</scope>
</reference>